<name>A0A8H8WSP9_9HYPH</name>
<feature type="region of interest" description="Disordered" evidence="1">
    <location>
        <begin position="83"/>
        <end position="128"/>
    </location>
</feature>
<accession>A0A8H8WSP9</accession>
<feature type="compositionally biased region" description="Basic and acidic residues" evidence="1">
    <location>
        <begin position="109"/>
        <end position="119"/>
    </location>
</feature>
<dbReference type="KEGG" id="mind:mvi_20390"/>
<gene>
    <name evidence="2" type="ORF">mvi_20390</name>
</gene>
<sequence length="128" mass="13676">MAGYRSIPVIVRPSDLRARTVPADVAQAVRDGRARYVGFEGQGDPAALLARRLATMAPTASRPLSEMTGRTVAADEVDADAWVPGDRRGVGSRVLPGGGPERQVSRFRASADPRPEIGVRTRFAGSHR</sequence>
<evidence type="ECO:0000313" key="3">
    <source>
        <dbReference type="Proteomes" id="UP000663508"/>
    </source>
</evidence>
<dbReference type="Proteomes" id="UP000663508">
    <property type="component" value="Chromosome"/>
</dbReference>
<reference evidence="2" key="1">
    <citation type="submission" date="2020-11" db="EMBL/GenBank/DDBJ databases">
        <title>Complete genome sequence of a novel pathogenic Methylobacterium strain isolated from rice in Vietnam.</title>
        <authorList>
            <person name="Lai K."/>
            <person name="Okazaki S."/>
            <person name="Higashi K."/>
            <person name="Mori H."/>
            <person name="Toyoda A."/>
            <person name="Kurokawa K."/>
        </authorList>
    </citation>
    <scope>NUCLEOTIDE SEQUENCE</scope>
    <source>
        <strain evidence="2">VL1</strain>
    </source>
</reference>
<organism evidence="2 3">
    <name type="scientific">Methylobacterium indicum</name>
    <dbReference type="NCBI Taxonomy" id="1775910"/>
    <lineage>
        <taxon>Bacteria</taxon>
        <taxon>Pseudomonadati</taxon>
        <taxon>Pseudomonadota</taxon>
        <taxon>Alphaproteobacteria</taxon>
        <taxon>Hyphomicrobiales</taxon>
        <taxon>Methylobacteriaceae</taxon>
        <taxon>Methylobacterium</taxon>
    </lineage>
</organism>
<protein>
    <submittedName>
        <fullName evidence="2">Uncharacterized protein</fullName>
    </submittedName>
</protein>
<evidence type="ECO:0000313" key="2">
    <source>
        <dbReference type="EMBL" id="BCM83578.1"/>
    </source>
</evidence>
<proteinExistence type="predicted"/>
<evidence type="ECO:0000256" key="1">
    <source>
        <dbReference type="SAM" id="MobiDB-lite"/>
    </source>
</evidence>
<dbReference type="AlphaFoldDB" id="A0A8H8WSP9"/>
<dbReference type="EMBL" id="AP024145">
    <property type="protein sequence ID" value="BCM83578.1"/>
    <property type="molecule type" value="Genomic_DNA"/>
</dbReference>